<comment type="caution">
    <text evidence="1">The sequence shown here is derived from an EMBL/GenBank/DDBJ whole genome shotgun (WGS) entry which is preliminary data.</text>
</comment>
<evidence type="ECO:0000313" key="2">
    <source>
        <dbReference type="Proteomes" id="UP001189429"/>
    </source>
</evidence>
<sequence>MPPSGPPTAGAPTSRLLASSRGLLVRYRLAVAISAPWRVRTPSEGQQRVASLLGSQTFDMCRDLWRSAFMTKCGVGFLGCAAGTSTYAEHRNFRWPALVVRVCAAVQNNSEMSYRGHVVPYAHS</sequence>
<organism evidence="1 2">
    <name type="scientific">Prorocentrum cordatum</name>
    <dbReference type="NCBI Taxonomy" id="2364126"/>
    <lineage>
        <taxon>Eukaryota</taxon>
        <taxon>Sar</taxon>
        <taxon>Alveolata</taxon>
        <taxon>Dinophyceae</taxon>
        <taxon>Prorocentrales</taxon>
        <taxon>Prorocentraceae</taxon>
        <taxon>Prorocentrum</taxon>
    </lineage>
</organism>
<proteinExistence type="predicted"/>
<evidence type="ECO:0000313" key="1">
    <source>
        <dbReference type="EMBL" id="CAK0879718.1"/>
    </source>
</evidence>
<keyword evidence="2" id="KW-1185">Reference proteome</keyword>
<gene>
    <name evidence="1" type="ORF">PCOR1329_LOCUS63058</name>
</gene>
<dbReference type="EMBL" id="CAUYUJ010017992">
    <property type="protein sequence ID" value="CAK0879718.1"/>
    <property type="molecule type" value="Genomic_DNA"/>
</dbReference>
<reference evidence="1" key="1">
    <citation type="submission" date="2023-10" db="EMBL/GenBank/DDBJ databases">
        <authorList>
            <person name="Chen Y."/>
            <person name="Shah S."/>
            <person name="Dougan E. K."/>
            <person name="Thang M."/>
            <person name="Chan C."/>
        </authorList>
    </citation>
    <scope>NUCLEOTIDE SEQUENCE [LARGE SCALE GENOMIC DNA]</scope>
</reference>
<accession>A0ABN9W136</accession>
<protein>
    <submittedName>
        <fullName evidence="1">Uncharacterized protein</fullName>
    </submittedName>
</protein>
<name>A0ABN9W136_9DINO</name>
<dbReference type="Proteomes" id="UP001189429">
    <property type="component" value="Unassembled WGS sequence"/>
</dbReference>